<protein>
    <submittedName>
        <fullName evidence="3">Uncharacterized protein</fullName>
    </submittedName>
</protein>
<dbReference type="VEuPathDB" id="CryptoDB:Vbra_14968"/>
<feature type="region of interest" description="Disordered" evidence="2">
    <location>
        <begin position="482"/>
        <end position="502"/>
    </location>
</feature>
<dbReference type="EMBL" id="CDMY01000405">
    <property type="protein sequence ID" value="CEM10428.1"/>
    <property type="molecule type" value="Genomic_DNA"/>
</dbReference>
<dbReference type="InParanoid" id="A0A0G4FCG9"/>
<keyword evidence="1" id="KW-0175">Coiled coil</keyword>
<proteinExistence type="predicted"/>
<feature type="coiled-coil region" evidence="1">
    <location>
        <begin position="178"/>
        <end position="265"/>
    </location>
</feature>
<reference evidence="3 4" key="1">
    <citation type="submission" date="2014-11" db="EMBL/GenBank/DDBJ databases">
        <authorList>
            <person name="Zhu J."/>
            <person name="Qi W."/>
            <person name="Song R."/>
        </authorList>
    </citation>
    <scope>NUCLEOTIDE SEQUENCE [LARGE SCALE GENOMIC DNA]</scope>
</reference>
<sequence>MRQASQVKGTTDRPSLRSPIRSPREQFPEAVHVPRKPDTDAQSSHSSSAASPQTLTGSSVRLMEKIRHLTKENEELFSRVEELSREKESLQSEVVQTKDLLDVKGLVTSQKDIEIESLQEQLKLAQQMVDELSKRGGGGLSSIFGAGGGKPQEKVDTAQLIVEVKQKEQYIKNVMATLEMKDKMVQDLRHKLDRLVEDSDREGSMLRRDLKDKEREIRRLENHSSDTCAENATLIKEKNRLGNRLDEVTEENERLQDEIKTCREHLSASDARVIELESALASKQSDNIRLAEKLLELQKTCDYYETTVRVFACTQILGYGNIPVTLMVQHSVQTGSISLTISRWGFTQIVDFSQVTTVSQLSATAKRLRVQTKPLGTLTFEMKDPKEAGECVSALRKFMKLAADQIEDRERLQAQHCIDELDTFFGVFKDDDATPEHKKNKKDKDKGIGSYAEALSVLAQGTPSASSSSAAASASASASASAAAPPESASRFDSRSESAGSHRLGQSIMGDFWHAFRQLASGSISGAERHTQPEPAEAAAHVPSPTATDETVPDQPAGRARREDRRGGGGDGDDGCPPHPVDIMQHAGKGTGTSPRSDVSHTDSETSEVDINVSDPPRAAPSPKPLSPADEEPTRRVTRAGLPALRGSRKAAAAGGWGDGEQHLQDGASSPTSSASPVHRNLPTRASRFMHQQERGAPTSTTQEGSSPSVRSLTSSTVGDGATVTVTARAAGSALLPPLKSVPLPETEIEVDVGSDEEGEGEAEGEGEEGGQEDRQEHETGVAANTLRESQREEEGDMTVIACGAGEGEGERQAAGEEG</sequence>
<feature type="compositionally biased region" description="Low complexity" evidence="2">
    <location>
        <begin position="706"/>
        <end position="734"/>
    </location>
</feature>
<feature type="coiled-coil region" evidence="1">
    <location>
        <begin position="66"/>
        <end position="135"/>
    </location>
</feature>
<dbReference type="AlphaFoldDB" id="A0A0G4FCG9"/>
<feature type="region of interest" description="Disordered" evidence="2">
    <location>
        <begin position="1"/>
        <end position="60"/>
    </location>
</feature>
<gene>
    <name evidence="3" type="ORF">Vbra_14968</name>
</gene>
<keyword evidence="4" id="KW-1185">Reference proteome</keyword>
<evidence type="ECO:0000313" key="4">
    <source>
        <dbReference type="Proteomes" id="UP000041254"/>
    </source>
</evidence>
<feature type="compositionally biased region" description="Basic and acidic residues" evidence="2">
    <location>
        <begin position="809"/>
        <end position="819"/>
    </location>
</feature>
<organism evidence="3 4">
    <name type="scientific">Vitrella brassicaformis (strain CCMP3155)</name>
    <dbReference type="NCBI Taxonomy" id="1169540"/>
    <lineage>
        <taxon>Eukaryota</taxon>
        <taxon>Sar</taxon>
        <taxon>Alveolata</taxon>
        <taxon>Colpodellida</taxon>
        <taxon>Vitrellaceae</taxon>
        <taxon>Vitrella</taxon>
    </lineage>
</organism>
<evidence type="ECO:0000313" key="3">
    <source>
        <dbReference type="EMBL" id="CEM10428.1"/>
    </source>
</evidence>
<feature type="compositionally biased region" description="Low complexity" evidence="2">
    <location>
        <begin position="41"/>
        <end position="51"/>
    </location>
</feature>
<evidence type="ECO:0000256" key="2">
    <source>
        <dbReference type="SAM" id="MobiDB-lite"/>
    </source>
</evidence>
<accession>A0A0G4FCG9</accession>
<feature type="compositionally biased region" description="Acidic residues" evidence="2">
    <location>
        <begin position="747"/>
        <end position="771"/>
    </location>
</feature>
<name>A0A0G4FCG9_VITBC</name>
<evidence type="ECO:0000256" key="1">
    <source>
        <dbReference type="SAM" id="Coils"/>
    </source>
</evidence>
<feature type="compositionally biased region" description="Polar residues" evidence="2">
    <location>
        <begin position="667"/>
        <end position="676"/>
    </location>
</feature>
<feature type="region of interest" description="Disordered" evidence="2">
    <location>
        <begin position="525"/>
        <end position="819"/>
    </location>
</feature>
<dbReference type="Proteomes" id="UP000041254">
    <property type="component" value="Unassembled WGS sequence"/>
</dbReference>